<sequence>MFCSSLEIINDYVTPIPCRCSIFCLLCSVPRWNPSLFISHTNSRSIILLLYVDDILLTGSSTTLVSNFINLLQYEFSMKDLGPLHHFSKIGTGRSQVWNGPF</sequence>
<dbReference type="Pfam" id="PF07727">
    <property type="entry name" value="RVT_2"/>
    <property type="match status" value="1"/>
</dbReference>
<dbReference type="Proteomes" id="UP000075243">
    <property type="component" value="Unassembled WGS sequence"/>
</dbReference>
<dbReference type="EMBL" id="KQ483465">
    <property type="protein sequence ID" value="KYP49970.1"/>
    <property type="molecule type" value="Genomic_DNA"/>
</dbReference>
<dbReference type="AlphaFoldDB" id="A0A151S571"/>
<dbReference type="InterPro" id="IPR013103">
    <property type="entry name" value="RVT_2"/>
</dbReference>
<reference evidence="2" key="1">
    <citation type="journal article" date="2012" name="Nat. Biotechnol.">
        <title>Draft genome sequence of pigeonpea (Cajanus cajan), an orphan legume crop of resource-poor farmers.</title>
        <authorList>
            <person name="Varshney R.K."/>
            <person name="Chen W."/>
            <person name="Li Y."/>
            <person name="Bharti A.K."/>
            <person name="Saxena R.K."/>
            <person name="Schlueter J.A."/>
            <person name="Donoghue M.T."/>
            <person name="Azam S."/>
            <person name="Fan G."/>
            <person name="Whaley A.M."/>
            <person name="Farmer A.D."/>
            <person name="Sheridan J."/>
            <person name="Iwata A."/>
            <person name="Tuteja R."/>
            <person name="Penmetsa R.V."/>
            <person name="Wu W."/>
            <person name="Upadhyaya H.D."/>
            <person name="Yang S.P."/>
            <person name="Shah T."/>
            <person name="Saxena K.B."/>
            <person name="Michael T."/>
            <person name="McCombie W.R."/>
            <person name="Yang B."/>
            <person name="Zhang G."/>
            <person name="Yang H."/>
            <person name="Wang J."/>
            <person name="Spillane C."/>
            <person name="Cook D.R."/>
            <person name="May G.D."/>
            <person name="Xu X."/>
            <person name="Jackson S.A."/>
        </authorList>
    </citation>
    <scope>NUCLEOTIDE SEQUENCE [LARGE SCALE GENOMIC DNA]</scope>
</reference>
<evidence type="ECO:0000313" key="2">
    <source>
        <dbReference type="EMBL" id="KYP49970.1"/>
    </source>
</evidence>
<accession>A0A151S571</accession>
<dbReference type="Gramene" id="C.cajan_32804.t">
    <property type="protein sequence ID" value="C.cajan_32804.t.cds1"/>
    <property type="gene ID" value="C.cajan_32804"/>
</dbReference>
<name>A0A151S571_CAJCA</name>
<evidence type="ECO:0000313" key="3">
    <source>
        <dbReference type="Proteomes" id="UP000075243"/>
    </source>
</evidence>
<feature type="domain" description="Reverse transcriptase Ty1/copia-type" evidence="1">
    <location>
        <begin position="36"/>
        <end position="90"/>
    </location>
</feature>
<keyword evidence="3" id="KW-1185">Reference proteome</keyword>
<gene>
    <name evidence="2" type="ORF">KK1_028281</name>
</gene>
<proteinExistence type="predicted"/>
<protein>
    <recommendedName>
        <fullName evidence="1">Reverse transcriptase Ty1/copia-type domain-containing protein</fullName>
    </recommendedName>
</protein>
<organism evidence="2 3">
    <name type="scientific">Cajanus cajan</name>
    <name type="common">Pigeon pea</name>
    <name type="synonym">Cajanus indicus</name>
    <dbReference type="NCBI Taxonomy" id="3821"/>
    <lineage>
        <taxon>Eukaryota</taxon>
        <taxon>Viridiplantae</taxon>
        <taxon>Streptophyta</taxon>
        <taxon>Embryophyta</taxon>
        <taxon>Tracheophyta</taxon>
        <taxon>Spermatophyta</taxon>
        <taxon>Magnoliopsida</taxon>
        <taxon>eudicotyledons</taxon>
        <taxon>Gunneridae</taxon>
        <taxon>Pentapetalae</taxon>
        <taxon>rosids</taxon>
        <taxon>fabids</taxon>
        <taxon>Fabales</taxon>
        <taxon>Fabaceae</taxon>
        <taxon>Papilionoideae</taxon>
        <taxon>50 kb inversion clade</taxon>
        <taxon>NPAAA clade</taxon>
        <taxon>indigoferoid/millettioid clade</taxon>
        <taxon>Phaseoleae</taxon>
        <taxon>Cajanus</taxon>
    </lineage>
</organism>
<evidence type="ECO:0000259" key="1">
    <source>
        <dbReference type="Pfam" id="PF07727"/>
    </source>
</evidence>